<sequence length="59" mass="6858">MTKHLWMLWLVPVACWAVYMCWLTGYQNGYAAGHTDGWNTARRVIDNGVVHLAEMERPH</sequence>
<reference evidence="2" key="1">
    <citation type="journal article" date="2020" name="mSystems">
        <title>Genome- and Community-Level Interaction Insights into Carbon Utilization and Element Cycling Functions of Hydrothermarchaeota in Hydrothermal Sediment.</title>
        <authorList>
            <person name="Zhou Z."/>
            <person name="Liu Y."/>
            <person name="Xu W."/>
            <person name="Pan J."/>
            <person name="Luo Z.H."/>
            <person name="Li M."/>
        </authorList>
    </citation>
    <scope>NUCLEOTIDE SEQUENCE [LARGE SCALE GENOMIC DNA]</scope>
    <source>
        <strain evidence="2">SpSt-339</strain>
    </source>
</reference>
<dbReference type="EMBL" id="DSOK01000282">
    <property type="protein sequence ID" value="HEN15765.1"/>
    <property type="molecule type" value="Genomic_DNA"/>
</dbReference>
<name>A0A7C2JZJ5_9PLAN</name>
<keyword evidence="1" id="KW-1133">Transmembrane helix</keyword>
<keyword evidence="1" id="KW-0812">Transmembrane</keyword>
<feature type="transmembrane region" description="Helical" evidence="1">
    <location>
        <begin position="6"/>
        <end position="25"/>
    </location>
</feature>
<evidence type="ECO:0000256" key="1">
    <source>
        <dbReference type="SAM" id="Phobius"/>
    </source>
</evidence>
<keyword evidence="1" id="KW-0472">Membrane</keyword>
<organism evidence="2">
    <name type="scientific">Schlesneria paludicola</name>
    <dbReference type="NCBI Taxonomy" id="360056"/>
    <lineage>
        <taxon>Bacteria</taxon>
        <taxon>Pseudomonadati</taxon>
        <taxon>Planctomycetota</taxon>
        <taxon>Planctomycetia</taxon>
        <taxon>Planctomycetales</taxon>
        <taxon>Planctomycetaceae</taxon>
        <taxon>Schlesneria</taxon>
    </lineage>
</organism>
<gene>
    <name evidence="2" type="ORF">ENQ76_09900</name>
</gene>
<evidence type="ECO:0000313" key="2">
    <source>
        <dbReference type="EMBL" id="HEN15765.1"/>
    </source>
</evidence>
<proteinExistence type="predicted"/>
<dbReference type="AlphaFoldDB" id="A0A7C2JZJ5"/>
<protein>
    <submittedName>
        <fullName evidence="2">Uncharacterized protein</fullName>
    </submittedName>
</protein>
<comment type="caution">
    <text evidence="2">The sequence shown here is derived from an EMBL/GenBank/DDBJ whole genome shotgun (WGS) entry which is preliminary data.</text>
</comment>
<accession>A0A7C2JZJ5</accession>